<reference evidence="2" key="1">
    <citation type="journal article" date="2015" name="Nature">
        <title>Complex archaea that bridge the gap between prokaryotes and eukaryotes.</title>
        <authorList>
            <person name="Spang A."/>
            <person name="Saw J.H."/>
            <person name="Jorgensen S.L."/>
            <person name="Zaremba-Niedzwiedzka K."/>
            <person name="Martijn J."/>
            <person name="Lind A.E."/>
            <person name="van Eijk R."/>
            <person name="Schleper C."/>
            <person name="Guy L."/>
            <person name="Ettema T.J."/>
        </authorList>
    </citation>
    <scope>NUCLEOTIDE SEQUENCE</scope>
</reference>
<protein>
    <submittedName>
        <fullName evidence="2">Uncharacterized protein</fullName>
    </submittedName>
</protein>
<dbReference type="AlphaFoldDB" id="A0A0F9N025"/>
<comment type="caution">
    <text evidence="2">The sequence shown here is derived from an EMBL/GenBank/DDBJ whole genome shotgun (WGS) entry which is preliminary data.</text>
</comment>
<sequence length="132" mass="15338">MTNEFLPKIKKLKEDWKAKTEKDLTDEAIIAMIDEQLQKSIKTSDEQPSPDEKDDLRTDDVEVDENDEIEQNSESQVKKKLEELDNYIADKKKEIDKIVKQIKRKDPPAGDISDEATTISTEIKKNWFEVDV</sequence>
<dbReference type="EMBL" id="LAZR01007892">
    <property type="protein sequence ID" value="KKM82245.1"/>
    <property type="molecule type" value="Genomic_DNA"/>
</dbReference>
<accession>A0A0F9N025</accession>
<gene>
    <name evidence="2" type="ORF">LCGC14_1321570</name>
</gene>
<feature type="compositionally biased region" description="Acidic residues" evidence="1">
    <location>
        <begin position="61"/>
        <end position="71"/>
    </location>
</feature>
<feature type="compositionally biased region" description="Basic and acidic residues" evidence="1">
    <location>
        <begin position="42"/>
        <end position="60"/>
    </location>
</feature>
<proteinExistence type="predicted"/>
<feature type="region of interest" description="Disordered" evidence="1">
    <location>
        <begin position="38"/>
        <end position="75"/>
    </location>
</feature>
<organism evidence="2">
    <name type="scientific">marine sediment metagenome</name>
    <dbReference type="NCBI Taxonomy" id="412755"/>
    <lineage>
        <taxon>unclassified sequences</taxon>
        <taxon>metagenomes</taxon>
        <taxon>ecological metagenomes</taxon>
    </lineage>
</organism>
<evidence type="ECO:0000313" key="2">
    <source>
        <dbReference type="EMBL" id="KKM82245.1"/>
    </source>
</evidence>
<name>A0A0F9N025_9ZZZZ</name>
<evidence type="ECO:0000256" key="1">
    <source>
        <dbReference type="SAM" id="MobiDB-lite"/>
    </source>
</evidence>